<organism evidence="2 3">
    <name type="scientific">Coniochaeta pulveracea</name>
    <dbReference type="NCBI Taxonomy" id="177199"/>
    <lineage>
        <taxon>Eukaryota</taxon>
        <taxon>Fungi</taxon>
        <taxon>Dikarya</taxon>
        <taxon>Ascomycota</taxon>
        <taxon>Pezizomycotina</taxon>
        <taxon>Sordariomycetes</taxon>
        <taxon>Sordariomycetidae</taxon>
        <taxon>Coniochaetales</taxon>
        <taxon>Coniochaetaceae</taxon>
        <taxon>Coniochaeta</taxon>
    </lineage>
</organism>
<comment type="caution">
    <text evidence="2">The sequence shown here is derived from an EMBL/GenBank/DDBJ whole genome shotgun (WGS) entry which is preliminary data.</text>
</comment>
<name>A0A420Y300_9PEZI</name>
<evidence type="ECO:0000313" key="3">
    <source>
        <dbReference type="Proteomes" id="UP000275385"/>
    </source>
</evidence>
<reference evidence="2 3" key="1">
    <citation type="submission" date="2018-08" db="EMBL/GenBank/DDBJ databases">
        <title>Draft genome of the lignicolous fungus Coniochaeta pulveracea.</title>
        <authorList>
            <person name="Borstlap C.J."/>
            <person name="De Witt R.N."/>
            <person name="Botha A."/>
            <person name="Volschenk H."/>
        </authorList>
    </citation>
    <scope>NUCLEOTIDE SEQUENCE [LARGE SCALE GENOMIC DNA]</scope>
    <source>
        <strain evidence="2 3">CAB683</strain>
    </source>
</reference>
<sequence>MSSTARSQSLRKPATSNSGPNSKTDSALETRRNVSPSKLPVKGMLGGSASSSIPSGARTRAASTVTKNGDVVSTTATTRSRPISGVFGLGRSASVRQPISTPSSNAGTSSAAVSRPPITSRNRPAPRPTSASGPSSLPSRPTSSSGVPSTSSRPAAGVGHARARSTATALTGATTLRPPAQPSSTKPTPPTHSSERPARSAALPPRLTHTRTSSTSSTSTSTSTTTAPRKRPVAPSDESSSLHPSTKPLPTRLAPKPAFSTLQQHYSPAKNLAPKPLTSTYLAPPSPSKLPSNIALSAETARLQTELLQLHLLRRDSDAVCAAWRESARRRLGDRFHALAAREREIRALEAAVVERGNVAALIHWGGGDQLEERTRLLDVVLSGVWAWNDTGGKYARVVRQFERWAEEMEGIVEARGGDLWPGEEVVFVSDLDASWKGECEPLGRKLEEWREVLRRDLRLERGKRVGESSLERIVAGLEALVDDMIAELALMVEIEREAIRREDEWVKSMNRSDDGGGNDTRAGAIWRVL</sequence>
<keyword evidence="3" id="KW-1185">Reference proteome</keyword>
<dbReference type="Proteomes" id="UP000275385">
    <property type="component" value="Unassembled WGS sequence"/>
</dbReference>
<evidence type="ECO:0000256" key="1">
    <source>
        <dbReference type="SAM" id="MobiDB-lite"/>
    </source>
</evidence>
<proteinExistence type="predicted"/>
<feature type="compositionally biased region" description="Polar residues" evidence="1">
    <location>
        <begin position="1"/>
        <end position="25"/>
    </location>
</feature>
<feature type="compositionally biased region" description="Polar residues" evidence="1">
    <location>
        <begin position="94"/>
        <end position="122"/>
    </location>
</feature>
<feature type="compositionally biased region" description="Low complexity" evidence="1">
    <location>
        <begin position="210"/>
        <end position="226"/>
    </location>
</feature>
<feature type="compositionally biased region" description="Low complexity" evidence="1">
    <location>
        <begin position="132"/>
        <end position="154"/>
    </location>
</feature>
<feature type="compositionally biased region" description="Low complexity" evidence="1">
    <location>
        <begin position="47"/>
        <end position="57"/>
    </location>
</feature>
<dbReference type="OrthoDB" id="5429993at2759"/>
<dbReference type="EMBL" id="QVQW01000059">
    <property type="protein sequence ID" value="RKU42247.1"/>
    <property type="molecule type" value="Genomic_DNA"/>
</dbReference>
<feature type="compositionally biased region" description="Polar residues" evidence="1">
    <location>
        <begin position="61"/>
        <end position="81"/>
    </location>
</feature>
<accession>A0A420Y300</accession>
<dbReference type="AlphaFoldDB" id="A0A420Y300"/>
<feature type="region of interest" description="Disordered" evidence="1">
    <location>
        <begin position="1"/>
        <end position="255"/>
    </location>
</feature>
<dbReference type="STRING" id="177199.A0A420Y300"/>
<feature type="compositionally biased region" description="Low complexity" evidence="1">
    <location>
        <begin position="164"/>
        <end position="186"/>
    </location>
</feature>
<evidence type="ECO:0000313" key="2">
    <source>
        <dbReference type="EMBL" id="RKU42247.1"/>
    </source>
</evidence>
<gene>
    <name evidence="2" type="ORF">DL546_003375</name>
</gene>
<protein>
    <submittedName>
        <fullName evidence="2">Uncharacterized protein</fullName>
    </submittedName>
</protein>